<evidence type="ECO:0000313" key="4">
    <source>
        <dbReference type="EMBL" id="KAL0171313.1"/>
    </source>
</evidence>
<protein>
    <recommendedName>
        <fullName evidence="3">Sushi domain-containing protein</fullName>
    </recommendedName>
</protein>
<comment type="caution">
    <text evidence="4">The sequence shown here is derived from an EMBL/GenBank/DDBJ whole genome shotgun (WGS) entry which is preliminary data.</text>
</comment>
<keyword evidence="5" id="KW-1185">Reference proteome</keyword>
<reference evidence="4 5" key="1">
    <citation type="submission" date="2024-05" db="EMBL/GenBank/DDBJ databases">
        <title>Genome sequencing and assembly of Indian major carp, Cirrhinus mrigala (Hamilton, 1822).</title>
        <authorList>
            <person name="Mohindra V."/>
            <person name="Chowdhury L.M."/>
            <person name="Lal K."/>
            <person name="Jena J.K."/>
        </authorList>
    </citation>
    <scope>NUCLEOTIDE SEQUENCE [LARGE SCALE GENOMIC DNA]</scope>
    <source>
        <strain evidence="4">CM1030</strain>
        <tissue evidence="4">Blood</tissue>
    </source>
</reference>
<evidence type="ECO:0000256" key="2">
    <source>
        <dbReference type="PROSITE-ProRule" id="PRU00302"/>
    </source>
</evidence>
<dbReference type="Gene3D" id="2.10.70.10">
    <property type="entry name" value="Complement Module, domain 1"/>
    <property type="match status" value="1"/>
</dbReference>
<dbReference type="Pfam" id="PF00084">
    <property type="entry name" value="Sushi"/>
    <property type="match status" value="1"/>
</dbReference>
<name>A0ABD0PB54_CIRMR</name>
<evidence type="ECO:0000313" key="5">
    <source>
        <dbReference type="Proteomes" id="UP001529510"/>
    </source>
</evidence>
<gene>
    <name evidence="4" type="ORF">M9458_031624</name>
</gene>
<dbReference type="CDD" id="cd00033">
    <property type="entry name" value="CCP"/>
    <property type="match status" value="1"/>
</dbReference>
<dbReference type="InterPro" id="IPR035976">
    <property type="entry name" value="Sushi/SCR/CCP_sf"/>
</dbReference>
<comment type="caution">
    <text evidence="2">Lacks conserved residue(s) required for the propagation of feature annotation.</text>
</comment>
<dbReference type="SUPFAM" id="SSF57535">
    <property type="entry name" value="Complement control module/SCR domain"/>
    <property type="match status" value="1"/>
</dbReference>
<evidence type="ECO:0000259" key="3">
    <source>
        <dbReference type="PROSITE" id="PS50923"/>
    </source>
</evidence>
<accession>A0ABD0PB54</accession>
<dbReference type="PROSITE" id="PS50923">
    <property type="entry name" value="SUSHI"/>
    <property type="match status" value="1"/>
</dbReference>
<dbReference type="SMART" id="SM00032">
    <property type="entry name" value="CCP"/>
    <property type="match status" value="1"/>
</dbReference>
<organism evidence="4 5">
    <name type="scientific">Cirrhinus mrigala</name>
    <name type="common">Mrigala</name>
    <dbReference type="NCBI Taxonomy" id="683832"/>
    <lineage>
        <taxon>Eukaryota</taxon>
        <taxon>Metazoa</taxon>
        <taxon>Chordata</taxon>
        <taxon>Craniata</taxon>
        <taxon>Vertebrata</taxon>
        <taxon>Euteleostomi</taxon>
        <taxon>Actinopterygii</taxon>
        <taxon>Neopterygii</taxon>
        <taxon>Teleostei</taxon>
        <taxon>Ostariophysi</taxon>
        <taxon>Cypriniformes</taxon>
        <taxon>Cyprinidae</taxon>
        <taxon>Labeoninae</taxon>
        <taxon>Labeonini</taxon>
        <taxon>Cirrhinus</taxon>
    </lineage>
</organism>
<proteinExistence type="predicted"/>
<dbReference type="InterPro" id="IPR000436">
    <property type="entry name" value="Sushi_SCR_CCP_dom"/>
</dbReference>
<feature type="non-terminal residue" evidence="4">
    <location>
        <position position="59"/>
    </location>
</feature>
<keyword evidence="1" id="KW-1015">Disulfide bond</keyword>
<dbReference type="EMBL" id="JAMKFB020000016">
    <property type="protein sequence ID" value="KAL0171313.1"/>
    <property type="molecule type" value="Genomic_DNA"/>
</dbReference>
<dbReference type="Proteomes" id="UP001529510">
    <property type="component" value="Unassembled WGS sequence"/>
</dbReference>
<evidence type="ECO:0000256" key="1">
    <source>
        <dbReference type="ARBA" id="ARBA00023157"/>
    </source>
</evidence>
<feature type="domain" description="Sushi" evidence="3">
    <location>
        <begin position="1"/>
        <end position="59"/>
    </location>
</feature>
<sequence length="59" mass="6400">HSCKQPKTPPHANVLGMDLPSFGYTLLYSCQPGFILTGGSEHRACRPDGSWTGKVPVCR</sequence>
<feature type="non-terminal residue" evidence="4">
    <location>
        <position position="1"/>
    </location>
</feature>
<dbReference type="AlphaFoldDB" id="A0ABD0PB54"/>
<keyword evidence="2" id="KW-0768">Sushi</keyword>